<organism evidence="2 3">
    <name type="scientific">Proteobacteria bacterium 228</name>
    <dbReference type="NCBI Taxonomy" id="2083153"/>
    <lineage>
        <taxon>Bacteria</taxon>
        <taxon>Pseudomonadati</taxon>
        <taxon>Pseudomonadota</taxon>
    </lineage>
</organism>
<dbReference type="OrthoDB" id="6536821at2"/>
<sequence>MITLVATDNGNAVHKIVYRADELIVRHSEPTLICQGQGETTDDGLYIDSYIADGEIYSVSTSLPAIQTRNDEFHKAPYARVLVHHALVKSGLAGKKVALVTGLPFNRFYLPDGKRNEVVIQEQIDNLMKPVLCANSQQPLVEVVSVGVIAEGKAASFTLLFNMDGEEKEGVSTDLDTMVWDIGGSTTDIVTHSANGNIIMSRSGTEKVGGIDILNNATQLLTEVASKAVGRPMKLSRRQVEQAISSGELSVPNTNPQPNEGRTKVLNVQEQVRSSIAPVLSQIRQLINTRSQPEGAHALLVGGGAQAYAKYLEDLPLMLEIGGPYTNAEGMWIWGACSGFLKSLSDQPA</sequence>
<dbReference type="EMBL" id="PRLP01000029">
    <property type="protein sequence ID" value="PPC77613.1"/>
    <property type="molecule type" value="Genomic_DNA"/>
</dbReference>
<evidence type="ECO:0000313" key="3">
    <source>
        <dbReference type="Proteomes" id="UP000238196"/>
    </source>
</evidence>
<reference evidence="2 3" key="1">
    <citation type="submission" date="2018-02" db="EMBL/GenBank/DDBJ databases">
        <title>novel marine gammaproteobacteria from coastal saline agro ecosystem.</title>
        <authorList>
            <person name="Krishnan R."/>
            <person name="Ramesh Kumar N."/>
        </authorList>
    </citation>
    <scope>NUCLEOTIDE SEQUENCE [LARGE SCALE GENOMIC DNA]</scope>
    <source>
        <strain evidence="2 3">228</strain>
    </source>
</reference>
<feature type="domain" description="Plasmid segregation protein ParM/StbA N-terminal" evidence="1">
    <location>
        <begin position="6"/>
        <end position="157"/>
    </location>
</feature>
<name>A0A2S5KSC1_9PROT</name>
<dbReference type="SUPFAM" id="SSF53067">
    <property type="entry name" value="Actin-like ATPase domain"/>
    <property type="match status" value="2"/>
</dbReference>
<accession>A0A2S5KSC1</accession>
<proteinExistence type="predicted"/>
<dbReference type="Gene3D" id="3.30.420.40">
    <property type="match status" value="2"/>
</dbReference>
<dbReference type="InterPro" id="IPR056367">
    <property type="entry name" value="ASKHA_NBD_ParM_R1-like"/>
</dbReference>
<gene>
    <name evidence="2" type="ORF">C4K68_09650</name>
</gene>
<dbReference type="CDD" id="cd24022">
    <property type="entry name" value="ASKHA_NBD_ParM_R1-like"/>
    <property type="match status" value="1"/>
</dbReference>
<dbReference type="AlphaFoldDB" id="A0A2S5KSC1"/>
<evidence type="ECO:0000313" key="2">
    <source>
        <dbReference type="EMBL" id="PPC77613.1"/>
    </source>
</evidence>
<comment type="caution">
    <text evidence="2">The sequence shown here is derived from an EMBL/GenBank/DDBJ whole genome shotgun (WGS) entry which is preliminary data.</text>
</comment>
<dbReference type="InterPro" id="IPR043129">
    <property type="entry name" value="ATPase_NBD"/>
</dbReference>
<evidence type="ECO:0000259" key="1">
    <source>
        <dbReference type="Pfam" id="PF06406"/>
    </source>
</evidence>
<protein>
    <recommendedName>
        <fullName evidence="1">Plasmid segregation protein ParM/StbA N-terminal domain-containing protein</fullName>
    </recommendedName>
</protein>
<dbReference type="InterPro" id="IPR009440">
    <property type="entry name" value="ParM/StbA_N"/>
</dbReference>
<dbReference type="Proteomes" id="UP000238196">
    <property type="component" value="Unassembled WGS sequence"/>
</dbReference>
<dbReference type="Pfam" id="PF06406">
    <property type="entry name" value="StbA_N"/>
    <property type="match status" value="1"/>
</dbReference>